<dbReference type="PROSITE" id="PS51257">
    <property type="entry name" value="PROKAR_LIPOPROTEIN"/>
    <property type="match status" value="1"/>
</dbReference>
<dbReference type="RefSeq" id="WP_345533014.1">
    <property type="nucleotide sequence ID" value="NZ_BAABLD010000008.1"/>
</dbReference>
<evidence type="ECO:0000256" key="3">
    <source>
        <dbReference type="ARBA" id="ARBA00022452"/>
    </source>
</evidence>
<gene>
    <name evidence="10" type="ORF">GCM10025770_22140</name>
</gene>
<dbReference type="InterPro" id="IPR003423">
    <property type="entry name" value="OMP_efflux"/>
</dbReference>
<comment type="subcellular location">
    <subcellularLocation>
        <location evidence="9">Cell membrane</location>
        <topology evidence="9">Lipid-anchor</topology>
    </subcellularLocation>
    <subcellularLocation>
        <location evidence="1">Membrane</location>
    </subcellularLocation>
</comment>
<dbReference type="Pfam" id="PF02321">
    <property type="entry name" value="OEP"/>
    <property type="match status" value="2"/>
</dbReference>
<evidence type="ECO:0000256" key="4">
    <source>
        <dbReference type="ARBA" id="ARBA00022692"/>
    </source>
</evidence>
<feature type="chain" id="PRO_5044949810" evidence="9">
    <location>
        <begin position="28"/>
        <end position="489"/>
    </location>
</feature>
<proteinExistence type="inferred from homology"/>
<comment type="caution">
    <text evidence="10">The sequence shown here is derived from an EMBL/GenBank/DDBJ whole genome shotgun (WGS) entry which is preliminary data.</text>
</comment>
<dbReference type="SUPFAM" id="SSF56954">
    <property type="entry name" value="Outer membrane efflux proteins (OEP)"/>
    <property type="match status" value="1"/>
</dbReference>
<keyword evidence="4 9" id="KW-0812">Transmembrane</keyword>
<evidence type="ECO:0000256" key="5">
    <source>
        <dbReference type="ARBA" id="ARBA00022729"/>
    </source>
</evidence>
<keyword evidence="6 9" id="KW-0472">Membrane</keyword>
<evidence type="ECO:0000313" key="11">
    <source>
        <dbReference type="Proteomes" id="UP001500547"/>
    </source>
</evidence>
<reference evidence="11" key="1">
    <citation type="journal article" date="2019" name="Int. J. Syst. Evol. Microbiol.">
        <title>The Global Catalogue of Microorganisms (GCM) 10K type strain sequencing project: providing services to taxonomists for standard genome sequencing and annotation.</title>
        <authorList>
            <consortium name="The Broad Institute Genomics Platform"/>
            <consortium name="The Broad Institute Genome Sequencing Center for Infectious Disease"/>
            <person name="Wu L."/>
            <person name="Ma J."/>
        </authorList>
    </citation>
    <scope>NUCLEOTIDE SEQUENCE [LARGE SCALE GENOMIC DNA]</scope>
    <source>
        <strain evidence="11">JCM 18715</strain>
    </source>
</reference>
<organism evidence="10 11">
    <name type="scientific">Viridibacterium curvum</name>
    <dbReference type="NCBI Taxonomy" id="1101404"/>
    <lineage>
        <taxon>Bacteria</taxon>
        <taxon>Pseudomonadati</taxon>
        <taxon>Pseudomonadota</taxon>
        <taxon>Betaproteobacteria</taxon>
        <taxon>Rhodocyclales</taxon>
        <taxon>Rhodocyclaceae</taxon>
        <taxon>Viridibacterium</taxon>
    </lineage>
</organism>
<keyword evidence="7 9" id="KW-0564">Palmitate</keyword>
<evidence type="ECO:0000313" key="10">
    <source>
        <dbReference type="EMBL" id="GAA5165880.1"/>
    </source>
</evidence>
<evidence type="ECO:0000256" key="7">
    <source>
        <dbReference type="ARBA" id="ARBA00023139"/>
    </source>
</evidence>
<name>A0ABP9QQX3_9RHOO</name>
<keyword evidence="11" id="KW-1185">Reference proteome</keyword>
<evidence type="ECO:0000256" key="9">
    <source>
        <dbReference type="RuleBase" id="RU362097"/>
    </source>
</evidence>
<dbReference type="Gene3D" id="1.20.1600.10">
    <property type="entry name" value="Outer membrane efflux proteins (OEP)"/>
    <property type="match status" value="1"/>
</dbReference>
<keyword evidence="5 9" id="KW-0732">Signal</keyword>
<dbReference type="NCBIfam" id="TIGR01845">
    <property type="entry name" value="outer_NodT"/>
    <property type="match status" value="1"/>
</dbReference>
<evidence type="ECO:0000256" key="8">
    <source>
        <dbReference type="ARBA" id="ARBA00023288"/>
    </source>
</evidence>
<dbReference type="Gene3D" id="2.20.200.10">
    <property type="entry name" value="Outer membrane efflux proteins (OEP)"/>
    <property type="match status" value="1"/>
</dbReference>
<sequence>MSALRHSLVLSALALAVSACVSSRGIAPTVSPMTVPTALGSTARLQSAALPGERWWQALGDPALDRLVDAALRDAPGITVAAMRLQRARIVIDAAEAAYGPGVTLNANPTQQRFSENHLTPKPLAGSVRTNNRLALDFAGEIDLWGKHKAAFDGAVAQEKVAAAELAATRLAISSAIVRAWGELDRITHQRSLVSKLLATRDTALDLQRLREKAGFEPGVERAQTEAAMAGLRSELRALEERALTQRHLLAALAGLNPADGETLPDPVLRELPPGLPQALPAELLARRPEVVAARWRVEATSKDAAVTRAGFYPNINISGFIGFQALGLDKWIEFGSRAYQVGPVISLPIFDAGRLRATYGMKTADVDAAVAQYNQSLVDGLRDIVDSLTALQGSDAQLTEQQTVRDKALEAATLLARREQRGLINHLPVLNADLQVLGAERNLTDLAARRFDARVQLVRAVGGDGAVALKELLPARADANTASKKDQS</sequence>
<dbReference type="InterPro" id="IPR010131">
    <property type="entry name" value="MdtP/NodT-like"/>
</dbReference>
<evidence type="ECO:0000256" key="1">
    <source>
        <dbReference type="ARBA" id="ARBA00004370"/>
    </source>
</evidence>
<keyword evidence="8 9" id="KW-0449">Lipoprotein</keyword>
<dbReference type="PANTHER" id="PTHR30203:SF20">
    <property type="entry name" value="MULTIDRUG RESISTANCE OUTER MEMBRANE PROTEIN MDTP-RELATED"/>
    <property type="match status" value="1"/>
</dbReference>
<evidence type="ECO:0000256" key="6">
    <source>
        <dbReference type="ARBA" id="ARBA00023136"/>
    </source>
</evidence>
<dbReference type="EMBL" id="BAABLD010000008">
    <property type="protein sequence ID" value="GAA5165880.1"/>
    <property type="molecule type" value="Genomic_DNA"/>
</dbReference>
<accession>A0ABP9QQX3</accession>
<protein>
    <submittedName>
        <fullName evidence="10">Efflux transporter outer membrane subunit</fullName>
    </submittedName>
</protein>
<evidence type="ECO:0000256" key="2">
    <source>
        <dbReference type="ARBA" id="ARBA00007613"/>
    </source>
</evidence>
<dbReference type="PANTHER" id="PTHR30203">
    <property type="entry name" value="OUTER MEMBRANE CATION EFFLUX PROTEIN"/>
    <property type="match status" value="1"/>
</dbReference>
<comment type="similarity">
    <text evidence="2 9">Belongs to the outer membrane factor (OMF) (TC 1.B.17) family.</text>
</comment>
<dbReference type="Proteomes" id="UP001500547">
    <property type="component" value="Unassembled WGS sequence"/>
</dbReference>
<keyword evidence="3 9" id="KW-1134">Transmembrane beta strand</keyword>
<feature type="signal peptide" evidence="9">
    <location>
        <begin position="1"/>
        <end position="27"/>
    </location>
</feature>